<evidence type="ECO:0000259" key="10">
    <source>
        <dbReference type="PROSITE" id="PS50011"/>
    </source>
</evidence>
<dbReference type="PIRSF" id="PIRSF000654">
    <property type="entry name" value="Integrin-linked_kinase"/>
    <property type="match status" value="1"/>
</dbReference>
<comment type="caution">
    <text evidence="11">The sequence shown here is derived from an EMBL/GenBank/DDBJ whole genome shotgun (WGS) entry which is preliminary data.</text>
</comment>
<keyword evidence="5" id="KW-0418">Kinase</keyword>
<feature type="non-terminal residue" evidence="11">
    <location>
        <position position="238"/>
    </location>
</feature>
<feature type="region of interest" description="Disordered" evidence="9">
    <location>
        <begin position="209"/>
        <end position="238"/>
    </location>
</feature>
<keyword evidence="2" id="KW-0723">Serine/threonine-protein kinase</keyword>
<dbReference type="Proteomes" id="UP001189429">
    <property type="component" value="Unassembled WGS sequence"/>
</dbReference>
<keyword evidence="4" id="KW-0547">Nucleotide-binding</keyword>
<keyword evidence="12" id="KW-1185">Reference proteome</keyword>
<keyword evidence="6" id="KW-0067">ATP-binding</keyword>
<dbReference type="Pfam" id="PF00069">
    <property type="entry name" value="Pkinase"/>
    <property type="match status" value="1"/>
</dbReference>
<proteinExistence type="predicted"/>
<evidence type="ECO:0000313" key="11">
    <source>
        <dbReference type="EMBL" id="CAK0807392.1"/>
    </source>
</evidence>
<evidence type="ECO:0000256" key="5">
    <source>
        <dbReference type="ARBA" id="ARBA00022777"/>
    </source>
</evidence>
<evidence type="ECO:0000256" key="1">
    <source>
        <dbReference type="ARBA" id="ARBA00012513"/>
    </source>
</evidence>
<evidence type="ECO:0000313" key="12">
    <source>
        <dbReference type="Proteomes" id="UP001189429"/>
    </source>
</evidence>
<dbReference type="InterPro" id="IPR051131">
    <property type="entry name" value="NEK_Ser/Thr_kinase_NIMA"/>
</dbReference>
<accession>A0ABN9QQT0</accession>
<reference evidence="11" key="1">
    <citation type="submission" date="2023-10" db="EMBL/GenBank/DDBJ databases">
        <authorList>
            <person name="Chen Y."/>
            <person name="Shah S."/>
            <person name="Dougan E. K."/>
            <person name="Thang M."/>
            <person name="Chan C."/>
        </authorList>
    </citation>
    <scope>NUCLEOTIDE SEQUENCE [LARGE SCALE GENOMIC DNA]</scope>
</reference>
<keyword evidence="3" id="KW-0808">Transferase</keyword>
<evidence type="ECO:0000256" key="7">
    <source>
        <dbReference type="ARBA" id="ARBA00047899"/>
    </source>
</evidence>
<dbReference type="Gene3D" id="1.10.510.10">
    <property type="entry name" value="Transferase(Phosphotransferase) domain 1"/>
    <property type="match status" value="1"/>
</dbReference>
<dbReference type="PANTHER" id="PTHR44899:SF6">
    <property type="entry name" value="SERINE_THREONINE PROTEIN KINASE"/>
    <property type="match status" value="1"/>
</dbReference>
<sequence>MLCIVMQYLDGGDLHRVVDGARQLGRQLDEVDIWRWFLQVASALQYLHKERVLHRDVKPANIFLTSAGRHAVLGDLGIAKILPSVEARALTQIGTPAYLAPEVWQGRRYGYAADIYSLGCTVYELAELRMPFTAENRGLLAAQVCRKNSKPIEARLGYSPELTRIVQLMLSKDPRARPSPTEVFDYAQRIAKGVRPRQLQQPTPVVIGDGLVPHGAGGGPRPGGGTPRASVPGSARPG</sequence>
<evidence type="ECO:0000256" key="4">
    <source>
        <dbReference type="ARBA" id="ARBA00022741"/>
    </source>
</evidence>
<dbReference type="SMART" id="SM00220">
    <property type="entry name" value="S_TKc"/>
    <property type="match status" value="1"/>
</dbReference>
<dbReference type="PANTHER" id="PTHR44899">
    <property type="entry name" value="CAMK FAMILY PROTEIN KINASE"/>
    <property type="match status" value="1"/>
</dbReference>
<dbReference type="EMBL" id="CAUYUJ010003918">
    <property type="protein sequence ID" value="CAK0807392.1"/>
    <property type="molecule type" value="Genomic_DNA"/>
</dbReference>
<dbReference type="InterPro" id="IPR008271">
    <property type="entry name" value="Ser/Thr_kinase_AS"/>
</dbReference>
<evidence type="ECO:0000256" key="3">
    <source>
        <dbReference type="ARBA" id="ARBA00022679"/>
    </source>
</evidence>
<evidence type="ECO:0000256" key="8">
    <source>
        <dbReference type="ARBA" id="ARBA00048679"/>
    </source>
</evidence>
<organism evidence="11 12">
    <name type="scientific">Prorocentrum cordatum</name>
    <dbReference type="NCBI Taxonomy" id="2364126"/>
    <lineage>
        <taxon>Eukaryota</taxon>
        <taxon>Sar</taxon>
        <taxon>Alveolata</taxon>
        <taxon>Dinophyceae</taxon>
        <taxon>Prorocentrales</taxon>
        <taxon>Prorocentraceae</taxon>
        <taxon>Prorocentrum</taxon>
    </lineage>
</organism>
<name>A0ABN9QQT0_9DINO</name>
<dbReference type="PROSITE" id="PS00108">
    <property type="entry name" value="PROTEIN_KINASE_ST"/>
    <property type="match status" value="1"/>
</dbReference>
<evidence type="ECO:0000256" key="2">
    <source>
        <dbReference type="ARBA" id="ARBA00022527"/>
    </source>
</evidence>
<dbReference type="EC" id="2.7.11.1" evidence="1"/>
<protein>
    <recommendedName>
        <fullName evidence="1">non-specific serine/threonine protein kinase</fullName>
        <ecNumber evidence="1">2.7.11.1</ecNumber>
    </recommendedName>
</protein>
<gene>
    <name evidence="11" type="ORF">PCOR1329_LOCUS13286</name>
</gene>
<dbReference type="PROSITE" id="PS50011">
    <property type="entry name" value="PROTEIN_KINASE_DOM"/>
    <property type="match status" value="1"/>
</dbReference>
<feature type="domain" description="Protein kinase" evidence="10">
    <location>
        <begin position="1"/>
        <end position="190"/>
    </location>
</feature>
<evidence type="ECO:0000256" key="9">
    <source>
        <dbReference type="SAM" id="MobiDB-lite"/>
    </source>
</evidence>
<comment type="catalytic activity">
    <reaction evidence="8">
        <text>L-seryl-[protein] + ATP = O-phospho-L-seryl-[protein] + ADP + H(+)</text>
        <dbReference type="Rhea" id="RHEA:17989"/>
        <dbReference type="Rhea" id="RHEA-COMP:9863"/>
        <dbReference type="Rhea" id="RHEA-COMP:11604"/>
        <dbReference type="ChEBI" id="CHEBI:15378"/>
        <dbReference type="ChEBI" id="CHEBI:29999"/>
        <dbReference type="ChEBI" id="CHEBI:30616"/>
        <dbReference type="ChEBI" id="CHEBI:83421"/>
        <dbReference type="ChEBI" id="CHEBI:456216"/>
        <dbReference type="EC" id="2.7.11.1"/>
    </reaction>
</comment>
<evidence type="ECO:0000256" key="6">
    <source>
        <dbReference type="ARBA" id="ARBA00022840"/>
    </source>
</evidence>
<dbReference type="SUPFAM" id="SSF56112">
    <property type="entry name" value="Protein kinase-like (PK-like)"/>
    <property type="match status" value="1"/>
</dbReference>
<comment type="catalytic activity">
    <reaction evidence="7">
        <text>L-threonyl-[protein] + ATP = O-phospho-L-threonyl-[protein] + ADP + H(+)</text>
        <dbReference type="Rhea" id="RHEA:46608"/>
        <dbReference type="Rhea" id="RHEA-COMP:11060"/>
        <dbReference type="Rhea" id="RHEA-COMP:11605"/>
        <dbReference type="ChEBI" id="CHEBI:15378"/>
        <dbReference type="ChEBI" id="CHEBI:30013"/>
        <dbReference type="ChEBI" id="CHEBI:30616"/>
        <dbReference type="ChEBI" id="CHEBI:61977"/>
        <dbReference type="ChEBI" id="CHEBI:456216"/>
        <dbReference type="EC" id="2.7.11.1"/>
    </reaction>
</comment>
<feature type="compositionally biased region" description="Gly residues" evidence="9">
    <location>
        <begin position="215"/>
        <end position="226"/>
    </location>
</feature>
<dbReference type="InterPro" id="IPR011009">
    <property type="entry name" value="Kinase-like_dom_sf"/>
</dbReference>
<dbReference type="InterPro" id="IPR000719">
    <property type="entry name" value="Prot_kinase_dom"/>
</dbReference>